<evidence type="ECO:0000313" key="7">
    <source>
        <dbReference type="Proteomes" id="UP000078561"/>
    </source>
</evidence>
<feature type="compositionally biased region" description="Pro residues" evidence="3">
    <location>
        <begin position="744"/>
        <end position="782"/>
    </location>
</feature>
<protein>
    <recommendedName>
        <fullName evidence="4">SWIM-type domain-containing protein</fullName>
    </recommendedName>
</protein>
<dbReference type="PROSITE" id="PS50966">
    <property type="entry name" value="ZF_SWIM"/>
    <property type="match status" value="1"/>
</dbReference>
<feature type="domain" description="SWIM-type" evidence="4">
    <location>
        <begin position="612"/>
        <end position="645"/>
    </location>
</feature>
<evidence type="ECO:0000256" key="1">
    <source>
        <dbReference type="PROSITE-ProRule" id="PRU00325"/>
    </source>
</evidence>
<feature type="coiled-coil region" evidence="2">
    <location>
        <begin position="806"/>
        <end position="833"/>
    </location>
</feature>
<accession>A0A163KAG5</accession>
<evidence type="ECO:0000256" key="2">
    <source>
        <dbReference type="SAM" id="Coils"/>
    </source>
</evidence>
<evidence type="ECO:0000313" key="5">
    <source>
        <dbReference type="EMBL" id="SAM05671.1"/>
    </source>
</evidence>
<dbReference type="EMBL" id="LT555164">
    <property type="protein sequence ID" value="SAM09647.1"/>
    <property type="molecule type" value="Genomic_DNA"/>
</dbReference>
<sequence>MADINPTTTPINGTSHCSGCRKNKPIQEFQGSRRAFSTCDFCRFRQTAPKLPPSILIMPFEICNEFPDRDELGAEGLRLELDVRLSLDYREHTDEDAIKLLIDHIEGCDGYRYYLIHIGKPSRAWCVHFEAVCCQDTVGSRHIENSQLQRRYQRIQDYPCKGRIHGFINRRHEWIHLDISHAVCHPRPDDINDTIPVAPIPTEIKRFIASQITPRRLTSSDLYETVVERFGYVVNYGQVQNLWKESFVALYKMDEDQLRSSRMLVERLRESADCEEIMDSGAGGENEARWFFDLFVHSDQVNEYHVDSTYKTNRAGFELFGIVANVQGSGYPVAYMIMNVDSRTNRANQDTHRVAVLKLFFRAMKDRGLNPTFMFCDKDMAEINAIEATWNPSVVRLCLWHLKRAVKTKLGQPKSDPVYNPFQAQHEFPFIRTDFAPVVNAPIRETGLLTTVEQRERILELMGSHYNRHALIPNGETFSSNTAIHQDSTRQMYEYCLEHNLRHAWAYLYRNWYTIIHYKRWAKSGVDNMIPIGKTTMLIEAHWKVMKRTHLYHYNRARLDLLTYVVLEHYYRKLKMKYQSTVVHRQKTALFEKTFIAEWHKADRAEVSGISYATNLNQWVCGCVAFLHSPLALCKHLVKAYQASNQLHVIARMVFIQRSQTPPFIRILPTIHPNPYHPGSHPQEELRPGPPLRRPRGVHSVNNDEEELVIPARRTRRNTTNRDIPGLIIPPRRRPARQERPVTPSAPTPPAPAPPAPTPPAPAPPAPAPPAPTPTPTAPAPTPTTSDEDVPVVDMERTLLATEIRYRDKMANVARLRELLAREEAEEGEIQQEYVNMLNSRQAAVFARAVDNGDQVRFVNSSIAARRRTTLGRTWQDYDEFTTFI</sequence>
<dbReference type="STRING" id="4829.A0A163KAG5"/>
<organism evidence="6">
    <name type="scientific">Absidia glauca</name>
    <name type="common">Pin mould</name>
    <dbReference type="NCBI Taxonomy" id="4829"/>
    <lineage>
        <taxon>Eukaryota</taxon>
        <taxon>Fungi</taxon>
        <taxon>Fungi incertae sedis</taxon>
        <taxon>Mucoromycota</taxon>
        <taxon>Mucoromycotina</taxon>
        <taxon>Mucoromycetes</taxon>
        <taxon>Mucorales</taxon>
        <taxon>Cunninghamellaceae</taxon>
        <taxon>Absidia</taxon>
    </lineage>
</organism>
<dbReference type="AlphaFoldDB" id="A0A163KAG5"/>
<dbReference type="GO" id="GO:0008270">
    <property type="term" value="F:zinc ion binding"/>
    <property type="evidence" value="ECO:0007669"/>
    <property type="project" value="UniProtKB-KW"/>
</dbReference>
<dbReference type="Proteomes" id="UP000078561">
    <property type="component" value="Unassembled WGS sequence"/>
</dbReference>
<dbReference type="InterPro" id="IPR007527">
    <property type="entry name" value="Znf_SWIM"/>
</dbReference>
<keyword evidence="7" id="KW-1185">Reference proteome</keyword>
<keyword evidence="1" id="KW-0479">Metal-binding</keyword>
<evidence type="ECO:0000256" key="3">
    <source>
        <dbReference type="SAM" id="MobiDB-lite"/>
    </source>
</evidence>
<name>A0A163KAG5_ABSGL</name>
<keyword evidence="1" id="KW-0862">Zinc</keyword>
<reference evidence="6" key="1">
    <citation type="submission" date="2016-04" db="EMBL/GenBank/DDBJ databases">
        <authorList>
            <person name="Evans L.H."/>
            <person name="Alamgir A."/>
            <person name="Owens N."/>
            <person name="Weber N.D."/>
            <person name="Virtaneva K."/>
            <person name="Barbian K."/>
            <person name="Babar A."/>
            <person name="Rosenke K."/>
        </authorList>
    </citation>
    <scope>NUCLEOTIDE SEQUENCE [LARGE SCALE GENOMIC DNA]</scope>
    <source>
        <strain evidence="6">CBS 101.48</strain>
    </source>
</reference>
<dbReference type="OrthoDB" id="2401469at2759"/>
<feature type="region of interest" description="Disordered" evidence="3">
    <location>
        <begin position="670"/>
        <end position="791"/>
    </location>
</feature>
<feature type="compositionally biased region" description="Low complexity" evidence="3">
    <location>
        <begin position="721"/>
        <end position="730"/>
    </location>
</feature>
<dbReference type="InParanoid" id="A0A163KAG5"/>
<keyword evidence="1" id="KW-0863">Zinc-finger</keyword>
<evidence type="ECO:0000259" key="4">
    <source>
        <dbReference type="PROSITE" id="PS50966"/>
    </source>
</evidence>
<dbReference type="Pfam" id="PF10551">
    <property type="entry name" value="MULE"/>
    <property type="match status" value="1"/>
</dbReference>
<keyword evidence="2" id="KW-0175">Coiled coil</keyword>
<proteinExistence type="predicted"/>
<dbReference type="InterPro" id="IPR018289">
    <property type="entry name" value="MULE_transposase_dom"/>
</dbReference>
<dbReference type="EMBL" id="LT554468">
    <property type="protein sequence ID" value="SAM05671.1"/>
    <property type="molecule type" value="Genomic_DNA"/>
</dbReference>
<gene>
    <name evidence="6" type="primary">ABSGL_15348.1 scaffold 16604</name>
    <name evidence="5" type="synonym">ABSGL_11546.1 scaffold 12295</name>
</gene>
<evidence type="ECO:0000313" key="6">
    <source>
        <dbReference type="EMBL" id="SAM09647.1"/>
    </source>
</evidence>